<dbReference type="RefSeq" id="WP_058374866.1">
    <property type="nucleotide sequence ID" value="NZ_CP011035.1"/>
</dbReference>
<dbReference type="FunFam" id="3.30.390.30:FF:000001">
    <property type="entry name" value="Dihydrolipoyl dehydrogenase"/>
    <property type="match status" value="1"/>
</dbReference>
<evidence type="ECO:0000256" key="10">
    <source>
        <dbReference type="SAM" id="Phobius"/>
    </source>
</evidence>
<dbReference type="InterPro" id="IPR012999">
    <property type="entry name" value="Pyr_OxRdtase_I_AS"/>
</dbReference>
<gene>
    <name evidence="14" type="primary">merA</name>
    <name evidence="14" type="ORF">PTRA_b0366</name>
</gene>
<evidence type="ECO:0000256" key="5">
    <source>
        <dbReference type="ARBA" id="ARBA00022857"/>
    </source>
</evidence>
<dbReference type="PRINTS" id="PR00411">
    <property type="entry name" value="PNDRDTASEI"/>
</dbReference>
<dbReference type="SUPFAM" id="SSF51905">
    <property type="entry name" value="FAD/NAD(P)-binding domain"/>
    <property type="match status" value="1"/>
</dbReference>
<dbReference type="PANTHER" id="PTHR43014">
    <property type="entry name" value="MERCURIC REDUCTASE"/>
    <property type="match status" value="1"/>
</dbReference>
<evidence type="ECO:0000256" key="6">
    <source>
        <dbReference type="ARBA" id="ARBA00023002"/>
    </source>
</evidence>
<evidence type="ECO:0000256" key="7">
    <source>
        <dbReference type="ARBA" id="ARBA00023157"/>
    </source>
</evidence>
<evidence type="ECO:0000256" key="8">
    <source>
        <dbReference type="ARBA" id="ARBA00023284"/>
    </source>
</evidence>
<dbReference type="SUPFAM" id="SSF55424">
    <property type="entry name" value="FAD/NAD-linked reductases, dimerisation (C-terminal) domain"/>
    <property type="match status" value="1"/>
</dbReference>
<feature type="transmembrane region" description="Helical" evidence="10">
    <location>
        <begin position="133"/>
        <end position="155"/>
    </location>
</feature>
<keyword evidence="3 9" id="KW-0285">Flavoprotein</keyword>
<feature type="transmembrane region" description="Helical" evidence="10">
    <location>
        <begin position="162"/>
        <end position="182"/>
    </location>
</feature>
<evidence type="ECO:0000313" key="14">
    <source>
        <dbReference type="EMBL" id="ALS34857.1"/>
    </source>
</evidence>
<dbReference type="InterPro" id="IPR016156">
    <property type="entry name" value="FAD/NAD-linked_Rdtase_dimer_sf"/>
</dbReference>
<accession>A0A0U2X4I3</accession>
<feature type="transmembrane region" description="Helical" evidence="10">
    <location>
        <begin position="238"/>
        <end position="258"/>
    </location>
</feature>
<evidence type="ECO:0000256" key="3">
    <source>
        <dbReference type="ARBA" id="ARBA00022630"/>
    </source>
</evidence>
<dbReference type="InterPro" id="IPR023753">
    <property type="entry name" value="FAD/NAD-binding_dom"/>
</dbReference>
<dbReference type="InterPro" id="IPR036188">
    <property type="entry name" value="FAD/NAD-bd_sf"/>
</dbReference>
<evidence type="ECO:0000259" key="13">
    <source>
        <dbReference type="Pfam" id="PF09335"/>
    </source>
</evidence>
<reference evidence="14 15" key="1">
    <citation type="submission" date="2015-03" db="EMBL/GenBank/DDBJ databases">
        <authorList>
            <person name="Murphy D."/>
        </authorList>
    </citation>
    <scope>NUCLEOTIDE SEQUENCE [LARGE SCALE GENOMIC DNA]</scope>
    <source>
        <strain evidence="14 15">KMM 520</strain>
    </source>
</reference>
<dbReference type="PRINTS" id="PR00368">
    <property type="entry name" value="FADPNR"/>
</dbReference>
<evidence type="ECO:0000313" key="15">
    <source>
        <dbReference type="Proteomes" id="UP000065261"/>
    </source>
</evidence>
<sequence>MIKKILLLLIAAAAIGLFFHFNLHQLLTLEGLKGSMDQFSQYKAQSPLLIIGGFFLLYVVVTALSLPGAAILTLAAGALFGLVEGLLVASFASTIGATLAFLVSRYLLRDTIKKRFPERLAAIDTGVEKEGGFYLFTLRLVPVFPFFLINLLMGVTAIKSWTFYWVSQVGMLAGTFVFVNAGTQLAQIESLSGILSLDLILSFALLGVFPFIAKGILNVFKKRRVYKNYTKPKSFDRNMIVIGAGAGGLVTSYIAAVVKAKVTLIEAGEMGGDCLNYGCVPSKAIIKSAKIAEQIRHGEHYGLENMTPQFSFKKVMARVHKVIADIAPHDSVERYTNLGVDVVKGYGKLIDPWTVEIKLNDGGTQTLTARTIVIATGARPFVPPLPGIEETGYVTSDTLWDKFAALDEAPKKLVVLGGGPIGSELAQSFARLGSSVTQIEMAERIMIKEDLEVSTFAHEALTESGVNILTSHQALRCEARDGKKFIIVKRLNEGNDEEIAIEYDELLCAVGRSARLKGYGLEELGIETNRTIVTNEYLETLYPNIFAAGDIVGPYQFTHVAAHQGWYAAVNGLFGNFKKFKVDYRVIPWTTFIDPEVARVGLNEQDAIDKGIDFEITRFEFEELDRAITDSATKGFIKVITPKGKDKILGVTVVSEHAGDLIAEFVLAMKHGLGLNKILGTIHSYPTWAEGNKYAAGEWKRAHAPEKVLNLLEKYHTWRRG</sequence>
<protein>
    <submittedName>
        <fullName evidence="14">Mercuric reductase</fullName>
    </submittedName>
</protein>
<feature type="transmembrane region" description="Helical" evidence="10">
    <location>
        <begin position="194"/>
        <end position="217"/>
    </location>
</feature>
<dbReference type="GO" id="GO:0005886">
    <property type="term" value="C:plasma membrane"/>
    <property type="evidence" value="ECO:0007669"/>
    <property type="project" value="UniProtKB-ARBA"/>
</dbReference>
<dbReference type="InterPro" id="IPR032816">
    <property type="entry name" value="VTT_dom"/>
</dbReference>
<dbReference type="GO" id="GO:0003955">
    <property type="term" value="F:NAD(P)H dehydrogenase (quinone) activity"/>
    <property type="evidence" value="ECO:0007669"/>
    <property type="project" value="TreeGrafter"/>
</dbReference>
<evidence type="ECO:0000256" key="4">
    <source>
        <dbReference type="ARBA" id="ARBA00022827"/>
    </source>
</evidence>
<keyword evidence="10" id="KW-1133">Transmembrane helix</keyword>
<name>A0A0U2X4I3_9GAMM</name>
<dbReference type="PANTHER" id="PTHR43014:SF2">
    <property type="entry name" value="MERCURIC REDUCTASE"/>
    <property type="match status" value="1"/>
</dbReference>
<dbReference type="GO" id="GO:0016668">
    <property type="term" value="F:oxidoreductase activity, acting on a sulfur group of donors, NAD(P) as acceptor"/>
    <property type="evidence" value="ECO:0007669"/>
    <property type="project" value="InterPro"/>
</dbReference>
<comment type="similarity">
    <text evidence="2 9">Belongs to the class-I pyridine nucleotide-disulfide oxidoreductase family.</text>
</comment>
<keyword evidence="8 9" id="KW-0676">Redox-active center</keyword>
<dbReference type="Pfam" id="PF02852">
    <property type="entry name" value="Pyr_redox_dim"/>
    <property type="match status" value="1"/>
</dbReference>
<comment type="cofactor">
    <cofactor evidence="1">
        <name>FAD</name>
        <dbReference type="ChEBI" id="CHEBI:57692"/>
    </cofactor>
</comment>
<evidence type="ECO:0000256" key="1">
    <source>
        <dbReference type="ARBA" id="ARBA00001974"/>
    </source>
</evidence>
<proteinExistence type="inferred from homology"/>
<keyword evidence="4 9" id="KW-0274">FAD</keyword>
<evidence type="ECO:0000256" key="9">
    <source>
        <dbReference type="RuleBase" id="RU003691"/>
    </source>
</evidence>
<evidence type="ECO:0000256" key="2">
    <source>
        <dbReference type="ARBA" id="ARBA00007532"/>
    </source>
</evidence>
<dbReference type="Proteomes" id="UP000065261">
    <property type="component" value="Chromosome II"/>
</dbReference>
<dbReference type="Pfam" id="PF07992">
    <property type="entry name" value="Pyr_redox_2"/>
    <property type="match status" value="1"/>
</dbReference>
<dbReference type="OrthoDB" id="9800167at2"/>
<feature type="domain" description="FAD/NAD(P)-binding" evidence="12">
    <location>
        <begin position="238"/>
        <end position="565"/>
    </location>
</feature>
<feature type="transmembrane region" description="Helical" evidence="10">
    <location>
        <begin position="49"/>
        <end position="74"/>
    </location>
</feature>
<dbReference type="Gene3D" id="3.50.50.60">
    <property type="entry name" value="FAD/NAD(P)-binding domain"/>
    <property type="match status" value="2"/>
</dbReference>
<dbReference type="Gene3D" id="3.30.390.30">
    <property type="match status" value="1"/>
</dbReference>
<keyword evidence="5" id="KW-0521">NADP</keyword>
<evidence type="ECO:0000259" key="11">
    <source>
        <dbReference type="Pfam" id="PF02852"/>
    </source>
</evidence>
<dbReference type="KEGG" id="ptn:PTRA_b0366"/>
<evidence type="ECO:0000259" key="12">
    <source>
        <dbReference type="Pfam" id="PF07992"/>
    </source>
</evidence>
<dbReference type="Pfam" id="PF09335">
    <property type="entry name" value="VTT_dom"/>
    <property type="match status" value="1"/>
</dbReference>
<feature type="domain" description="VTT" evidence="13">
    <location>
        <begin position="70"/>
        <end position="183"/>
    </location>
</feature>
<dbReference type="PROSITE" id="PS00076">
    <property type="entry name" value="PYRIDINE_REDOX_1"/>
    <property type="match status" value="1"/>
</dbReference>
<dbReference type="EMBL" id="CP011035">
    <property type="protein sequence ID" value="ALS34857.1"/>
    <property type="molecule type" value="Genomic_DNA"/>
</dbReference>
<dbReference type="InterPro" id="IPR004099">
    <property type="entry name" value="Pyr_nucl-diS_OxRdtase_dimer"/>
</dbReference>
<dbReference type="PATRIC" id="fig|1315283.4.peg.3447"/>
<dbReference type="GO" id="GO:0050660">
    <property type="term" value="F:flavin adenine dinucleotide binding"/>
    <property type="evidence" value="ECO:0007669"/>
    <property type="project" value="TreeGrafter"/>
</dbReference>
<feature type="transmembrane region" description="Helical" evidence="10">
    <location>
        <begin position="86"/>
        <end position="108"/>
    </location>
</feature>
<keyword evidence="6 9" id="KW-0560">Oxidoreductase</keyword>
<feature type="domain" description="Pyridine nucleotide-disulphide oxidoreductase dimerisation" evidence="11">
    <location>
        <begin position="587"/>
        <end position="693"/>
    </location>
</feature>
<dbReference type="AlphaFoldDB" id="A0A0U2X4I3"/>
<organism evidence="14">
    <name type="scientific">Pseudoalteromonas translucida KMM 520</name>
    <dbReference type="NCBI Taxonomy" id="1315283"/>
    <lineage>
        <taxon>Bacteria</taxon>
        <taxon>Pseudomonadati</taxon>
        <taxon>Pseudomonadota</taxon>
        <taxon>Gammaproteobacteria</taxon>
        <taxon>Alteromonadales</taxon>
        <taxon>Pseudoalteromonadaceae</taxon>
        <taxon>Pseudoalteromonas</taxon>
    </lineage>
</organism>
<keyword evidence="10" id="KW-0812">Transmembrane</keyword>
<keyword evidence="10" id="KW-0472">Membrane</keyword>
<keyword evidence="7" id="KW-1015">Disulfide bond</keyword>